<dbReference type="Proteomes" id="UP000515811">
    <property type="component" value="Chromosome"/>
</dbReference>
<protein>
    <recommendedName>
        <fullName evidence="3">DUF2917 domain-containing protein</fullName>
    </recommendedName>
</protein>
<dbReference type="KEGG" id="drg:H9K76_15165"/>
<dbReference type="EMBL" id="CP060714">
    <property type="protein sequence ID" value="QNN55929.1"/>
    <property type="molecule type" value="Genomic_DNA"/>
</dbReference>
<proteinExistence type="predicted"/>
<reference evidence="1 2" key="1">
    <citation type="submission" date="2020-08" db="EMBL/GenBank/DDBJ databases">
        <title>Genome sequence of Diaphorobacter ruginosibacter DSM 27467T.</title>
        <authorList>
            <person name="Hyun D.-W."/>
            <person name="Bae J.-W."/>
        </authorList>
    </citation>
    <scope>NUCLEOTIDE SEQUENCE [LARGE SCALE GENOMIC DNA]</scope>
    <source>
        <strain evidence="1 2">DSM 27467</strain>
    </source>
</reference>
<dbReference type="AlphaFoldDB" id="A0A7G9RK04"/>
<keyword evidence="2" id="KW-1185">Reference proteome</keyword>
<name>A0A7G9RK04_9BURK</name>
<evidence type="ECO:0000313" key="2">
    <source>
        <dbReference type="Proteomes" id="UP000515811"/>
    </source>
</evidence>
<organism evidence="1 2">
    <name type="scientific">Diaphorobacter ruginosibacter</name>
    <dbReference type="NCBI Taxonomy" id="1715720"/>
    <lineage>
        <taxon>Bacteria</taxon>
        <taxon>Pseudomonadati</taxon>
        <taxon>Pseudomonadota</taxon>
        <taxon>Betaproteobacteria</taxon>
        <taxon>Burkholderiales</taxon>
        <taxon>Comamonadaceae</taxon>
        <taxon>Diaphorobacter</taxon>
    </lineage>
</organism>
<gene>
    <name evidence="1" type="ORF">H9K76_15165</name>
</gene>
<evidence type="ECO:0000313" key="1">
    <source>
        <dbReference type="EMBL" id="QNN55929.1"/>
    </source>
</evidence>
<evidence type="ECO:0008006" key="3">
    <source>
        <dbReference type="Google" id="ProtNLM"/>
    </source>
</evidence>
<accession>A0A7G9RK04</accession>
<dbReference type="RefSeq" id="WP_187596201.1">
    <property type="nucleotide sequence ID" value="NZ_CP060714.1"/>
</dbReference>
<sequence length="132" mass="14081">MDSTLLTTHTLRRGQPGMLCISDIDSLLCTQGSMSIEWEQAGITFQHVLYGGGAPWQPHGVPPGTWVRLSVLGTHSATLRVEQGGATREVQAQDAQAGAALSLLPRVARWIGATLGALPRPIPFTKRNSRAG</sequence>